<dbReference type="PRINTS" id="PR00406">
    <property type="entry name" value="CYTB5RDTASE"/>
</dbReference>
<keyword evidence="11" id="KW-0496">Mitochondrion</keyword>
<protein>
    <recommendedName>
        <fullName evidence="15">NADH-cytochrome b5 reductase</fullName>
        <ecNumber evidence="15">1.6.2.2</ecNumber>
    </recommendedName>
</protein>
<dbReference type="FunFam" id="3.40.50.80:FF:000009">
    <property type="entry name" value="NADH-cytochrome b5 reductase"/>
    <property type="match status" value="1"/>
</dbReference>
<proteinExistence type="inferred from homology"/>
<dbReference type="PANTHER" id="PTHR19370">
    <property type="entry name" value="NADH-CYTOCHROME B5 REDUCTASE"/>
    <property type="match status" value="1"/>
</dbReference>
<evidence type="ECO:0000256" key="11">
    <source>
        <dbReference type="ARBA" id="ARBA00023128"/>
    </source>
</evidence>
<dbReference type="InterPro" id="IPR039261">
    <property type="entry name" value="FNR_nucleotide-bd"/>
</dbReference>
<comment type="cofactor">
    <cofactor evidence="1 14 15">
        <name>FAD</name>
        <dbReference type="ChEBI" id="CHEBI:57692"/>
    </cofactor>
</comment>
<evidence type="ECO:0000256" key="9">
    <source>
        <dbReference type="ARBA" id="ARBA00023002"/>
    </source>
</evidence>
<dbReference type="InterPro" id="IPR008333">
    <property type="entry name" value="Cbr1-like_FAD-bd_dom"/>
</dbReference>
<dbReference type="Gene3D" id="3.40.50.80">
    <property type="entry name" value="Nucleotide-binding domain of ferredoxin-NADP reductase (FNR) module"/>
    <property type="match status" value="1"/>
</dbReference>
<feature type="binding site" evidence="14">
    <location>
        <position position="165"/>
    </location>
    <ligand>
        <name>FAD</name>
        <dbReference type="ChEBI" id="CHEBI:57692"/>
    </ligand>
</feature>
<evidence type="ECO:0000259" key="16">
    <source>
        <dbReference type="PROSITE" id="PS51384"/>
    </source>
</evidence>
<keyword evidence="18" id="KW-1185">Reference proteome</keyword>
<evidence type="ECO:0000313" key="18">
    <source>
        <dbReference type="Proteomes" id="UP000008370"/>
    </source>
</evidence>
<feature type="binding site" evidence="14">
    <location>
        <position position="156"/>
    </location>
    <ligand>
        <name>FAD</name>
        <dbReference type="ChEBI" id="CHEBI:57692"/>
    </ligand>
</feature>
<dbReference type="CDD" id="cd06183">
    <property type="entry name" value="cyt_b5_reduct_like"/>
    <property type="match status" value="1"/>
</dbReference>
<evidence type="ECO:0000256" key="12">
    <source>
        <dbReference type="ARBA" id="ARBA00023136"/>
    </source>
</evidence>
<dbReference type="HOGENOM" id="CLU_003827_9_1_1"/>
<dbReference type="GO" id="GO:0090524">
    <property type="term" value="F:cytochrome-b5 reductase activity, acting on NADH"/>
    <property type="evidence" value="ECO:0007669"/>
    <property type="project" value="UniProtKB-EC"/>
</dbReference>
<keyword evidence="7 14" id="KW-0274">FAD</keyword>
<feature type="binding site" evidence="14">
    <location>
        <position position="141"/>
    </location>
    <ligand>
        <name>FAD</name>
        <dbReference type="ChEBI" id="CHEBI:57692"/>
    </ligand>
</feature>
<evidence type="ECO:0000256" key="1">
    <source>
        <dbReference type="ARBA" id="ARBA00001974"/>
    </source>
</evidence>
<evidence type="ECO:0000256" key="13">
    <source>
        <dbReference type="ARBA" id="ARBA00047682"/>
    </source>
</evidence>
<dbReference type="SUPFAM" id="SSF52343">
    <property type="entry name" value="Ferredoxin reductase-like, C-terminal NADP-linked domain"/>
    <property type="match status" value="1"/>
</dbReference>
<dbReference type="InterPro" id="IPR017927">
    <property type="entry name" value="FAD-bd_FR_type"/>
</dbReference>
<comment type="subcellular location">
    <subcellularLocation>
        <location evidence="2">Mitochondrion outer membrane</location>
        <topology evidence="2">Single-pass membrane protein</topology>
    </subcellularLocation>
</comment>
<evidence type="ECO:0000313" key="17">
    <source>
        <dbReference type="EMBL" id="EKM61516.1"/>
    </source>
</evidence>
<feature type="binding site" evidence="14">
    <location>
        <position position="207"/>
    </location>
    <ligand>
        <name>FAD</name>
        <dbReference type="ChEBI" id="CHEBI:57692"/>
    </ligand>
</feature>
<dbReference type="Proteomes" id="UP000008370">
    <property type="component" value="Unassembled WGS sequence"/>
</dbReference>
<dbReference type="PRINTS" id="PR00371">
    <property type="entry name" value="FPNCR"/>
</dbReference>
<evidence type="ECO:0000256" key="10">
    <source>
        <dbReference type="ARBA" id="ARBA00023027"/>
    </source>
</evidence>
<dbReference type="Gene3D" id="2.40.30.10">
    <property type="entry name" value="Translation factors"/>
    <property type="match status" value="1"/>
</dbReference>
<evidence type="ECO:0000256" key="4">
    <source>
        <dbReference type="ARBA" id="ARBA00022630"/>
    </source>
</evidence>
<feature type="binding site" evidence="14">
    <location>
        <position position="166"/>
    </location>
    <ligand>
        <name>FAD</name>
        <dbReference type="ChEBI" id="CHEBI:57692"/>
    </ligand>
</feature>
<dbReference type="GeneID" id="18914278"/>
<feature type="binding site" evidence="14">
    <location>
        <position position="139"/>
    </location>
    <ligand>
        <name>FAD</name>
        <dbReference type="ChEBI" id="CHEBI:57692"/>
    </ligand>
</feature>
<dbReference type="InParanoid" id="K5VEQ9"/>
<dbReference type="InterPro" id="IPR001834">
    <property type="entry name" value="CBR-like"/>
</dbReference>
<evidence type="ECO:0000256" key="2">
    <source>
        <dbReference type="ARBA" id="ARBA00004572"/>
    </source>
</evidence>
<feature type="binding site" evidence="14">
    <location>
        <position position="140"/>
    </location>
    <ligand>
        <name>FAD</name>
        <dbReference type="ChEBI" id="CHEBI:57692"/>
    </ligand>
</feature>
<dbReference type="AlphaFoldDB" id="K5VEQ9"/>
<dbReference type="PROSITE" id="PS51384">
    <property type="entry name" value="FAD_FR"/>
    <property type="match status" value="1"/>
</dbReference>
<dbReference type="KEGG" id="pco:PHACADRAFT_248183"/>
<comment type="catalytic activity">
    <reaction evidence="13 15">
        <text>2 Fe(III)-[cytochrome b5] + NADH = 2 Fe(II)-[cytochrome b5] + NAD(+) + H(+)</text>
        <dbReference type="Rhea" id="RHEA:46680"/>
        <dbReference type="Rhea" id="RHEA-COMP:10438"/>
        <dbReference type="Rhea" id="RHEA-COMP:10439"/>
        <dbReference type="ChEBI" id="CHEBI:15378"/>
        <dbReference type="ChEBI" id="CHEBI:29033"/>
        <dbReference type="ChEBI" id="CHEBI:29034"/>
        <dbReference type="ChEBI" id="CHEBI:57540"/>
        <dbReference type="ChEBI" id="CHEBI:57945"/>
        <dbReference type="EC" id="1.6.2.2"/>
    </reaction>
</comment>
<sequence>MSFVRASFRTRALLANARRFNSTTSTPPPAPKKSSNLPLFLAGAGVAGLAAYVYLDRSGKEQVKAKVHKVQEKSPLDPDNFVDFKLKRVEPYNHNTATYVFELPDGQSSLLPVASCVIVKSASDSPAPLMGTNDKPVVRPYTPVSPSELEGELHFLIKRYESGKMSNHIHGLKPGESLAIKGPIPKIPYETNKWDEVGMIAGGSGITPMYQILNHALSDPNNKTRFTLILANMTPNDILLKEKFDELKVKHPETFNVVYTVDKAGSDWKSPIGYINKTLIQQHIPPASLAEKVKVMVCGPPGQVESVCGKKDGMKQGAVGGILKELGYAEDQVFKF</sequence>
<dbReference type="Pfam" id="PF00970">
    <property type="entry name" value="FAD_binding_6"/>
    <property type="match status" value="1"/>
</dbReference>
<keyword evidence="6" id="KW-1000">Mitochondrion outer membrane</keyword>
<dbReference type="InterPro" id="IPR001433">
    <property type="entry name" value="OxRdtase_FAD/NAD-bd"/>
</dbReference>
<organism evidence="17 18">
    <name type="scientific">Phanerochaete carnosa (strain HHB-10118-sp)</name>
    <name type="common">White-rot fungus</name>
    <name type="synonym">Peniophora carnosa</name>
    <dbReference type="NCBI Taxonomy" id="650164"/>
    <lineage>
        <taxon>Eukaryota</taxon>
        <taxon>Fungi</taxon>
        <taxon>Dikarya</taxon>
        <taxon>Basidiomycota</taxon>
        <taxon>Agaricomycotina</taxon>
        <taxon>Agaricomycetes</taxon>
        <taxon>Polyporales</taxon>
        <taxon>Phanerochaetaceae</taxon>
        <taxon>Phanerochaete</taxon>
    </lineage>
</organism>
<keyword evidence="5" id="KW-0812">Transmembrane</keyword>
<gene>
    <name evidence="17" type="ORF">PHACADRAFT_248183</name>
</gene>
<evidence type="ECO:0000256" key="14">
    <source>
        <dbReference type="PIRSR" id="PIRSR601834-1"/>
    </source>
</evidence>
<reference evidence="17 18" key="1">
    <citation type="journal article" date="2012" name="BMC Genomics">
        <title>Comparative genomics of the white-rot fungi, Phanerochaete carnosa and P. chrysosporium, to elucidate the genetic basis of the distinct wood types they colonize.</title>
        <authorList>
            <person name="Suzuki H."/>
            <person name="MacDonald J."/>
            <person name="Syed K."/>
            <person name="Salamov A."/>
            <person name="Hori C."/>
            <person name="Aerts A."/>
            <person name="Henrissat B."/>
            <person name="Wiebenga A."/>
            <person name="vanKuyk P.A."/>
            <person name="Barry K."/>
            <person name="Lindquist E."/>
            <person name="LaButti K."/>
            <person name="Lapidus A."/>
            <person name="Lucas S."/>
            <person name="Coutinho P."/>
            <person name="Gong Y."/>
            <person name="Samejima M."/>
            <person name="Mahadevan R."/>
            <person name="Abou-Zaid M."/>
            <person name="de Vries R.P."/>
            <person name="Igarashi K."/>
            <person name="Yadav J.S."/>
            <person name="Grigoriev I.V."/>
            <person name="Master E.R."/>
        </authorList>
    </citation>
    <scope>NUCLEOTIDE SEQUENCE [LARGE SCALE GENOMIC DNA]</scope>
    <source>
        <strain evidence="17 18">HHB-10118-sp</strain>
    </source>
</reference>
<feature type="binding site" evidence="14">
    <location>
        <position position="158"/>
    </location>
    <ligand>
        <name>FAD</name>
        <dbReference type="ChEBI" id="CHEBI:57692"/>
    </ligand>
</feature>
<dbReference type="EMBL" id="JH930468">
    <property type="protein sequence ID" value="EKM61516.1"/>
    <property type="molecule type" value="Genomic_DNA"/>
</dbReference>
<accession>K5VEQ9</accession>
<feature type="binding site" evidence="14">
    <location>
        <position position="164"/>
    </location>
    <ligand>
        <name>FAD</name>
        <dbReference type="ChEBI" id="CHEBI:57692"/>
    </ligand>
</feature>
<dbReference type="GO" id="GO:0005741">
    <property type="term" value="C:mitochondrial outer membrane"/>
    <property type="evidence" value="ECO:0007669"/>
    <property type="project" value="UniProtKB-SubCell"/>
</dbReference>
<feature type="domain" description="FAD-binding FR-type" evidence="16">
    <location>
        <begin position="79"/>
        <end position="190"/>
    </location>
</feature>
<evidence type="ECO:0000256" key="8">
    <source>
        <dbReference type="ARBA" id="ARBA00022989"/>
    </source>
</evidence>
<evidence type="ECO:0000256" key="7">
    <source>
        <dbReference type="ARBA" id="ARBA00022827"/>
    </source>
</evidence>
<name>K5VEQ9_PHACS</name>
<dbReference type="OrthoDB" id="432685at2759"/>
<evidence type="ECO:0000256" key="5">
    <source>
        <dbReference type="ARBA" id="ARBA00022692"/>
    </source>
</evidence>
<evidence type="ECO:0000256" key="3">
    <source>
        <dbReference type="ARBA" id="ARBA00006105"/>
    </source>
</evidence>
<dbReference type="Pfam" id="PF00175">
    <property type="entry name" value="NAD_binding_1"/>
    <property type="match status" value="1"/>
</dbReference>
<comment type="similarity">
    <text evidence="3 15">Belongs to the flavoprotein pyridine nucleotide cytochrome reductase family.</text>
</comment>
<dbReference type="InterPro" id="IPR017938">
    <property type="entry name" value="Riboflavin_synthase-like_b-brl"/>
</dbReference>
<dbReference type="EC" id="1.6.2.2" evidence="15"/>
<keyword evidence="12" id="KW-0472">Membrane</keyword>
<evidence type="ECO:0000256" key="15">
    <source>
        <dbReference type="RuleBase" id="RU361226"/>
    </source>
</evidence>
<dbReference type="RefSeq" id="XP_007390926.1">
    <property type="nucleotide sequence ID" value="XM_007390864.1"/>
</dbReference>
<dbReference type="PANTHER" id="PTHR19370:SF171">
    <property type="entry name" value="NADH-CYTOCHROME B5 REDUCTASE 2"/>
    <property type="match status" value="1"/>
</dbReference>
<dbReference type="InterPro" id="IPR001709">
    <property type="entry name" value="Flavoprot_Pyr_Nucl_cyt_Rdtase"/>
</dbReference>
<keyword evidence="10 15" id="KW-0520">NAD</keyword>
<dbReference type="SUPFAM" id="SSF63380">
    <property type="entry name" value="Riboflavin synthase domain-like"/>
    <property type="match status" value="1"/>
</dbReference>
<keyword evidence="9 15" id="KW-0560">Oxidoreductase</keyword>
<keyword evidence="8" id="KW-1133">Transmembrane helix</keyword>
<evidence type="ECO:0000256" key="6">
    <source>
        <dbReference type="ARBA" id="ARBA00022787"/>
    </source>
</evidence>
<dbReference type="STRING" id="650164.K5VEQ9"/>
<dbReference type="FunFam" id="2.40.30.10:FF:000069">
    <property type="entry name" value="NADH-cytochrome b5 reductase"/>
    <property type="match status" value="1"/>
</dbReference>
<keyword evidence="4 14" id="KW-0285">Flavoprotein</keyword>